<sequence length="432" mass="48447">MRILFITPQVPYPPRQGATMRNYHFIQGLARNHVVDLLTFLALGDQLADDSPLRAICRRVAAVEQPMRTMLQRARSTLTTLTPDMGLRLESAAMHRLVRQWLAEAQDAGAQYDVVQIEGIELAQYARPLIERRPDPERPALVFDDHNCEYLLQKRNALTDLRHPRRWPAAAYSIVQWQKLRRYEAAIVRAADVVVAVSEADRCALLGLGAPTSFGSAGPQNIFVVPNGIDLEAYRPPEAFSPLRTLVFTGKMDYRPNVDAVLWFVQNVLPHVLEKAPDVRFQIVGMNPHPRLDALRSHPAIEITGAVPDTRPYIQRAGVYVIPMRVGGGTRFKALEALACAAPVVSTTLGVEGVDVRDGEELLIADEPETFAKAVLRLLEDAQQGGMLRRRLGAQGRRFVEQRYGWEQILPKLEEALIFARQNRKKFVGAFS</sequence>
<proteinExistence type="predicted"/>
<dbReference type="PANTHER" id="PTHR12526:SF600">
    <property type="entry name" value="GLYCOSYL TRANSFERASE GROUP 1"/>
    <property type="match status" value="1"/>
</dbReference>
<protein>
    <submittedName>
        <fullName evidence="2">Glycosyltransferase</fullName>
    </submittedName>
</protein>
<organism evidence="2">
    <name type="scientific">Caldilinea aerophila</name>
    <dbReference type="NCBI Taxonomy" id="133453"/>
    <lineage>
        <taxon>Bacteria</taxon>
        <taxon>Bacillati</taxon>
        <taxon>Chloroflexota</taxon>
        <taxon>Caldilineae</taxon>
        <taxon>Caldilineales</taxon>
        <taxon>Caldilineaceae</taxon>
        <taxon>Caldilinea</taxon>
    </lineage>
</organism>
<dbReference type="EMBL" id="DSMG01000157">
    <property type="protein sequence ID" value="HDX32764.1"/>
    <property type="molecule type" value="Genomic_DNA"/>
</dbReference>
<dbReference type="PANTHER" id="PTHR12526">
    <property type="entry name" value="GLYCOSYLTRANSFERASE"/>
    <property type="match status" value="1"/>
</dbReference>
<dbReference type="AlphaFoldDB" id="A0A7C1JEQ8"/>
<dbReference type="CDD" id="cd03801">
    <property type="entry name" value="GT4_PimA-like"/>
    <property type="match status" value="1"/>
</dbReference>
<dbReference type="InterPro" id="IPR028098">
    <property type="entry name" value="Glyco_trans_4-like_N"/>
</dbReference>
<evidence type="ECO:0000313" key="2">
    <source>
        <dbReference type="EMBL" id="HDX32764.1"/>
    </source>
</evidence>
<dbReference type="SUPFAM" id="SSF53756">
    <property type="entry name" value="UDP-Glycosyltransferase/glycogen phosphorylase"/>
    <property type="match status" value="1"/>
</dbReference>
<reference evidence="2" key="1">
    <citation type="journal article" date="2020" name="mSystems">
        <title>Genome- and Community-Level Interaction Insights into Carbon Utilization and Element Cycling Functions of Hydrothermarchaeota in Hydrothermal Sediment.</title>
        <authorList>
            <person name="Zhou Z."/>
            <person name="Liu Y."/>
            <person name="Xu W."/>
            <person name="Pan J."/>
            <person name="Luo Z.H."/>
            <person name="Li M."/>
        </authorList>
    </citation>
    <scope>NUCLEOTIDE SEQUENCE [LARGE SCALE GENOMIC DNA]</scope>
    <source>
        <strain evidence="2">SpSt-289</strain>
    </source>
</reference>
<evidence type="ECO:0000259" key="1">
    <source>
        <dbReference type="Pfam" id="PF13439"/>
    </source>
</evidence>
<name>A0A7C1JEQ8_9CHLR</name>
<comment type="caution">
    <text evidence="2">The sequence shown here is derived from an EMBL/GenBank/DDBJ whole genome shotgun (WGS) entry which is preliminary data.</text>
</comment>
<dbReference type="Pfam" id="PF13439">
    <property type="entry name" value="Glyco_transf_4"/>
    <property type="match status" value="1"/>
</dbReference>
<dbReference type="GO" id="GO:0016757">
    <property type="term" value="F:glycosyltransferase activity"/>
    <property type="evidence" value="ECO:0007669"/>
    <property type="project" value="TreeGrafter"/>
</dbReference>
<accession>A0A7C1JEQ8</accession>
<dbReference type="Pfam" id="PF13692">
    <property type="entry name" value="Glyco_trans_1_4"/>
    <property type="match status" value="1"/>
</dbReference>
<dbReference type="Gene3D" id="3.40.50.2000">
    <property type="entry name" value="Glycogen Phosphorylase B"/>
    <property type="match status" value="2"/>
</dbReference>
<feature type="domain" description="Glycosyltransferase subfamily 4-like N-terminal" evidence="1">
    <location>
        <begin position="17"/>
        <end position="232"/>
    </location>
</feature>
<gene>
    <name evidence="2" type="ORF">ENQ20_14950</name>
</gene>
<keyword evidence="2" id="KW-0808">Transferase</keyword>